<dbReference type="EMBL" id="JAUFQS010000012">
    <property type="protein sequence ID" value="MDN3688763.1"/>
    <property type="molecule type" value="Genomic_DNA"/>
</dbReference>
<name>A0ABT8C7J0_9BACT</name>
<comment type="caution">
    <text evidence="1">The sequence shown here is derived from an EMBL/GenBank/DDBJ whole genome shotgun (WGS) entry which is preliminary data.</text>
</comment>
<accession>A0ABT8C7J0</accession>
<evidence type="ECO:0000313" key="1">
    <source>
        <dbReference type="EMBL" id="MDN3688763.1"/>
    </source>
</evidence>
<protein>
    <submittedName>
        <fullName evidence="1">Uncharacterized protein</fullName>
    </submittedName>
</protein>
<sequence>MKTIPAQLPMILHYLNGESGKENVKESLEKTYEWLSYKLSRIADHEQVKKLKAKPYDPQVQEQWRQILEEAIAEEDLFYKELEVMLYEAVEFIQINDPKGYQTLLANQNSLKTETSKSEK</sequence>
<dbReference type="RefSeq" id="WP_163386436.1">
    <property type="nucleotide sequence ID" value="NZ_JAUFQS010000012.1"/>
</dbReference>
<reference evidence="2" key="1">
    <citation type="journal article" date="2019" name="Int. J. Syst. Evol. Microbiol.">
        <title>The Global Catalogue of Microorganisms (GCM) 10K type strain sequencing project: providing services to taxonomists for standard genome sequencing and annotation.</title>
        <authorList>
            <consortium name="The Broad Institute Genomics Platform"/>
            <consortium name="The Broad Institute Genome Sequencing Center for Infectious Disease"/>
            <person name="Wu L."/>
            <person name="Ma J."/>
        </authorList>
    </citation>
    <scope>NUCLEOTIDE SEQUENCE [LARGE SCALE GENOMIC DNA]</scope>
    <source>
        <strain evidence="2">CECT 7706</strain>
    </source>
</reference>
<evidence type="ECO:0000313" key="2">
    <source>
        <dbReference type="Proteomes" id="UP001236663"/>
    </source>
</evidence>
<gene>
    <name evidence="1" type="ORF">QWZ15_13055</name>
</gene>
<keyword evidence="2" id="KW-1185">Reference proteome</keyword>
<proteinExistence type="predicted"/>
<dbReference type="Proteomes" id="UP001236663">
    <property type="component" value="Unassembled WGS sequence"/>
</dbReference>
<organism evidence="1 2">
    <name type="scientific">Cyclobacterium jeungdonense</name>
    <dbReference type="NCBI Taxonomy" id="708087"/>
    <lineage>
        <taxon>Bacteria</taxon>
        <taxon>Pseudomonadati</taxon>
        <taxon>Bacteroidota</taxon>
        <taxon>Cytophagia</taxon>
        <taxon>Cytophagales</taxon>
        <taxon>Cyclobacteriaceae</taxon>
        <taxon>Cyclobacterium</taxon>
    </lineage>
</organism>